<name>A0ACA9S587_9GLOM</name>
<protein>
    <submittedName>
        <fullName evidence="1">23827_t:CDS:1</fullName>
    </submittedName>
</protein>
<dbReference type="Proteomes" id="UP000789920">
    <property type="component" value="Unassembled WGS sequence"/>
</dbReference>
<proteinExistence type="predicted"/>
<sequence length="301" mass="34362">YKSNTSTKLKKLPDSYTHAILPIQRSPQSCGLIEHAVDVRPTLCNFIRKGISEFLKNFLFREYHYRIVDVNSRNTIHFHNKVKLVSLTIEEVRKLKMAAKEPESIFKITFPKPSFFPFPPPSPISNNSFKMNNTDIYFWNLCHKYQNQLNSDVSKFNNRMGLWDLLSKDKILKQLINCQKKLVGDGKICSILYSNLDQFNSSLYPHDDIIESPSTSAPSINFTPSSPDSDNNDSLVDVSLDDPDSNDSNGWKVIDMIFSQSMYLVGPALIVNSIFQGQKMNLCIVYRIGSVDEKSVDLFAE</sequence>
<reference evidence="1" key="1">
    <citation type="submission" date="2021-06" db="EMBL/GenBank/DDBJ databases">
        <authorList>
            <person name="Kallberg Y."/>
            <person name="Tangrot J."/>
            <person name="Rosling A."/>
        </authorList>
    </citation>
    <scope>NUCLEOTIDE SEQUENCE</scope>
    <source>
        <strain evidence="1">MA461A</strain>
    </source>
</reference>
<accession>A0ACA9S587</accession>
<feature type="non-terminal residue" evidence="1">
    <location>
        <position position="1"/>
    </location>
</feature>
<dbReference type="EMBL" id="CAJVQC010094581">
    <property type="protein sequence ID" value="CAG8827895.1"/>
    <property type="molecule type" value="Genomic_DNA"/>
</dbReference>
<feature type="non-terminal residue" evidence="1">
    <location>
        <position position="301"/>
    </location>
</feature>
<evidence type="ECO:0000313" key="1">
    <source>
        <dbReference type="EMBL" id="CAG8827895.1"/>
    </source>
</evidence>
<gene>
    <name evidence="1" type="ORF">RPERSI_LOCUS27094</name>
</gene>
<evidence type="ECO:0000313" key="2">
    <source>
        <dbReference type="Proteomes" id="UP000789920"/>
    </source>
</evidence>
<keyword evidence="2" id="KW-1185">Reference proteome</keyword>
<organism evidence="1 2">
    <name type="scientific">Racocetra persica</name>
    <dbReference type="NCBI Taxonomy" id="160502"/>
    <lineage>
        <taxon>Eukaryota</taxon>
        <taxon>Fungi</taxon>
        <taxon>Fungi incertae sedis</taxon>
        <taxon>Mucoromycota</taxon>
        <taxon>Glomeromycotina</taxon>
        <taxon>Glomeromycetes</taxon>
        <taxon>Diversisporales</taxon>
        <taxon>Gigasporaceae</taxon>
        <taxon>Racocetra</taxon>
    </lineage>
</organism>
<comment type="caution">
    <text evidence="1">The sequence shown here is derived from an EMBL/GenBank/DDBJ whole genome shotgun (WGS) entry which is preliminary data.</text>
</comment>